<dbReference type="InParanoid" id="A0A0J6WZD0"/>
<sequence length="107" mass="12087">MLKTIDNCIYHTRGDTGTVAFAPTVDGVLIEKYTATFTAKKTFDDDVPVLQKTVDAGMVTFEHDDTNKLAYGTYVYDIEVQYTDVYGKAQVKTFGPYNYYVMPDVTR</sequence>
<dbReference type="AlphaFoldDB" id="A0A0J6WZD0"/>
<dbReference type="Proteomes" id="UP000036503">
    <property type="component" value="Unassembled WGS sequence"/>
</dbReference>
<dbReference type="RefSeq" id="WP_048513581.1">
    <property type="nucleotide sequence ID" value="NZ_FUXD01000008.1"/>
</dbReference>
<dbReference type="EMBL" id="LEKT01000008">
    <property type="protein sequence ID" value="KMO87237.1"/>
    <property type="molecule type" value="Genomic_DNA"/>
</dbReference>
<name>A0A0J6WZD0_9FIRM</name>
<gene>
    <name evidence="1" type="ORF">AB840_04205</name>
</gene>
<evidence type="ECO:0000313" key="1">
    <source>
        <dbReference type="EMBL" id="KMO87237.1"/>
    </source>
</evidence>
<protein>
    <submittedName>
        <fullName evidence="1">Uncharacterized protein</fullName>
    </submittedName>
</protein>
<dbReference type="PATRIC" id="fig|1122219.3.peg.3147"/>
<accession>A0A0J6WZD0</accession>
<keyword evidence="2" id="KW-1185">Reference proteome</keyword>
<organism evidence="1 2">
    <name type="scientific">Megasphaera cerevisiae DSM 20462</name>
    <dbReference type="NCBI Taxonomy" id="1122219"/>
    <lineage>
        <taxon>Bacteria</taxon>
        <taxon>Bacillati</taxon>
        <taxon>Bacillota</taxon>
        <taxon>Negativicutes</taxon>
        <taxon>Veillonellales</taxon>
        <taxon>Veillonellaceae</taxon>
        <taxon>Megasphaera</taxon>
    </lineage>
</organism>
<evidence type="ECO:0000313" key="2">
    <source>
        <dbReference type="Proteomes" id="UP000036503"/>
    </source>
</evidence>
<reference evidence="1 2" key="1">
    <citation type="submission" date="2015-06" db="EMBL/GenBank/DDBJ databases">
        <title>Draft genome sequence of beer spoilage bacterium Megasphaera cerevisiae type strain 20462.</title>
        <authorList>
            <person name="Kutumbaka K."/>
            <person name="Pasmowitz J."/>
            <person name="Mategko J."/>
            <person name="Reyes D."/>
            <person name="Friedrich A."/>
            <person name="Han S."/>
            <person name="Martens-Habbena W."/>
            <person name="Neal-McKinney J."/>
            <person name="Janagama H.K."/>
            <person name="Nadala C."/>
            <person name="Samadpour M."/>
        </authorList>
    </citation>
    <scope>NUCLEOTIDE SEQUENCE [LARGE SCALE GENOMIC DNA]</scope>
    <source>
        <strain evidence="1 2">DSM 20462</strain>
    </source>
</reference>
<comment type="caution">
    <text evidence="1">The sequence shown here is derived from an EMBL/GenBank/DDBJ whole genome shotgun (WGS) entry which is preliminary data.</text>
</comment>
<proteinExistence type="predicted"/>
<dbReference type="OrthoDB" id="1625687at2"/>